<dbReference type="AlphaFoldDB" id="B4IXK0"/>
<dbReference type="STRING" id="7222.B4IXK0"/>
<dbReference type="PANTHER" id="PTHR46384:SF1">
    <property type="entry name" value="MOTILE SPERM DOMAIN-CONTAINING PROTEIN 2"/>
    <property type="match status" value="1"/>
</dbReference>
<dbReference type="GO" id="GO:0012505">
    <property type="term" value="C:endomembrane system"/>
    <property type="evidence" value="ECO:0007669"/>
    <property type="project" value="TreeGrafter"/>
</dbReference>
<protein>
    <submittedName>
        <fullName evidence="5">GH14689</fullName>
    </submittedName>
</protein>
<dbReference type="Gene3D" id="2.60.40.10">
    <property type="entry name" value="Immunoglobulins"/>
    <property type="match status" value="1"/>
</dbReference>
<dbReference type="HOGENOM" id="CLU_028924_1_0_1"/>
<dbReference type="Gene3D" id="3.40.525.10">
    <property type="entry name" value="CRAL-TRIO lipid binding domain"/>
    <property type="match status" value="1"/>
</dbReference>
<dbReference type="OrthoDB" id="75724at2759"/>
<dbReference type="SUPFAM" id="SSF52087">
    <property type="entry name" value="CRAL/TRIO domain"/>
    <property type="match status" value="1"/>
</dbReference>
<dbReference type="CDD" id="cd00170">
    <property type="entry name" value="SEC14"/>
    <property type="match status" value="1"/>
</dbReference>
<dbReference type="eggNOG" id="KOG0439">
    <property type="taxonomic scope" value="Eukaryota"/>
</dbReference>
<evidence type="ECO:0000256" key="1">
    <source>
        <dbReference type="SAM" id="MobiDB-lite"/>
    </source>
</evidence>
<dbReference type="InterPro" id="IPR036865">
    <property type="entry name" value="CRAL-TRIO_dom_sf"/>
</dbReference>
<accession>B4IXK0</accession>
<feature type="transmembrane region" description="Helical" evidence="2">
    <location>
        <begin position="436"/>
        <end position="456"/>
    </location>
</feature>
<dbReference type="PROSITE" id="PS50202">
    <property type="entry name" value="MSP"/>
    <property type="match status" value="1"/>
</dbReference>
<gene>
    <name evidence="5" type="primary">Dgri\GH14689</name>
    <name evidence="5" type="ORF">Dgri_GH14689</name>
</gene>
<dbReference type="Pfam" id="PF00650">
    <property type="entry name" value="CRAL_TRIO"/>
    <property type="match status" value="1"/>
</dbReference>
<reference evidence="5 6" key="1">
    <citation type="journal article" date="2007" name="Nature">
        <title>Evolution of genes and genomes on the Drosophila phylogeny.</title>
        <authorList>
            <consortium name="Drosophila 12 Genomes Consortium"/>
            <person name="Clark A.G."/>
            <person name="Eisen M.B."/>
            <person name="Smith D.R."/>
            <person name="Bergman C.M."/>
            <person name="Oliver B."/>
            <person name="Markow T.A."/>
            <person name="Kaufman T.C."/>
            <person name="Kellis M."/>
            <person name="Gelbart W."/>
            <person name="Iyer V.N."/>
            <person name="Pollard D.A."/>
            <person name="Sackton T.B."/>
            <person name="Larracuente A.M."/>
            <person name="Singh N.D."/>
            <person name="Abad J.P."/>
            <person name="Abt D.N."/>
            <person name="Adryan B."/>
            <person name="Aguade M."/>
            <person name="Akashi H."/>
            <person name="Anderson W.W."/>
            <person name="Aquadro C.F."/>
            <person name="Ardell D.H."/>
            <person name="Arguello R."/>
            <person name="Artieri C.G."/>
            <person name="Barbash D.A."/>
            <person name="Barker D."/>
            <person name="Barsanti P."/>
            <person name="Batterham P."/>
            <person name="Batzoglou S."/>
            <person name="Begun D."/>
            <person name="Bhutkar A."/>
            <person name="Blanco E."/>
            <person name="Bosak S.A."/>
            <person name="Bradley R.K."/>
            <person name="Brand A.D."/>
            <person name="Brent M.R."/>
            <person name="Brooks A.N."/>
            <person name="Brown R.H."/>
            <person name="Butlin R.K."/>
            <person name="Caggese C."/>
            <person name="Calvi B.R."/>
            <person name="Bernardo de Carvalho A."/>
            <person name="Caspi A."/>
            <person name="Castrezana S."/>
            <person name="Celniker S.E."/>
            <person name="Chang J.L."/>
            <person name="Chapple C."/>
            <person name="Chatterji S."/>
            <person name="Chinwalla A."/>
            <person name="Civetta A."/>
            <person name="Clifton S.W."/>
            <person name="Comeron J.M."/>
            <person name="Costello J.C."/>
            <person name="Coyne J.A."/>
            <person name="Daub J."/>
            <person name="David R.G."/>
            <person name="Delcher A.L."/>
            <person name="Delehaunty K."/>
            <person name="Do C.B."/>
            <person name="Ebling H."/>
            <person name="Edwards K."/>
            <person name="Eickbush T."/>
            <person name="Evans J.D."/>
            <person name="Filipski A."/>
            <person name="Findeiss S."/>
            <person name="Freyhult E."/>
            <person name="Fulton L."/>
            <person name="Fulton R."/>
            <person name="Garcia A.C."/>
            <person name="Gardiner A."/>
            <person name="Garfield D.A."/>
            <person name="Garvin B.E."/>
            <person name="Gibson G."/>
            <person name="Gilbert D."/>
            <person name="Gnerre S."/>
            <person name="Godfrey J."/>
            <person name="Good R."/>
            <person name="Gotea V."/>
            <person name="Gravely B."/>
            <person name="Greenberg A.J."/>
            <person name="Griffiths-Jones S."/>
            <person name="Gross S."/>
            <person name="Guigo R."/>
            <person name="Gustafson E.A."/>
            <person name="Haerty W."/>
            <person name="Hahn M.W."/>
            <person name="Halligan D.L."/>
            <person name="Halpern A.L."/>
            <person name="Halter G.M."/>
            <person name="Han M.V."/>
            <person name="Heger A."/>
            <person name="Hillier L."/>
            <person name="Hinrichs A.S."/>
            <person name="Holmes I."/>
            <person name="Hoskins R.A."/>
            <person name="Hubisz M.J."/>
            <person name="Hultmark D."/>
            <person name="Huntley M.A."/>
            <person name="Jaffe D.B."/>
            <person name="Jagadeeshan S."/>
            <person name="Jeck W.R."/>
            <person name="Johnson J."/>
            <person name="Jones C.D."/>
            <person name="Jordan W.C."/>
            <person name="Karpen G.H."/>
            <person name="Kataoka E."/>
            <person name="Keightley P.D."/>
            <person name="Kheradpour P."/>
            <person name="Kirkness E.F."/>
            <person name="Koerich L.B."/>
            <person name="Kristiansen K."/>
            <person name="Kudrna D."/>
            <person name="Kulathinal R.J."/>
            <person name="Kumar S."/>
            <person name="Kwok R."/>
            <person name="Lander E."/>
            <person name="Langley C.H."/>
            <person name="Lapoint R."/>
            <person name="Lazzaro B.P."/>
            <person name="Lee S.J."/>
            <person name="Levesque L."/>
            <person name="Li R."/>
            <person name="Lin C.F."/>
            <person name="Lin M.F."/>
            <person name="Lindblad-Toh K."/>
            <person name="Llopart A."/>
            <person name="Long M."/>
            <person name="Low L."/>
            <person name="Lozovsky E."/>
            <person name="Lu J."/>
            <person name="Luo M."/>
            <person name="Machado C.A."/>
            <person name="Makalowski W."/>
            <person name="Marzo M."/>
            <person name="Matsuda M."/>
            <person name="Matzkin L."/>
            <person name="McAllister B."/>
            <person name="McBride C.S."/>
            <person name="McKernan B."/>
            <person name="McKernan K."/>
            <person name="Mendez-Lago M."/>
            <person name="Minx P."/>
            <person name="Mollenhauer M.U."/>
            <person name="Montooth K."/>
            <person name="Mount S.M."/>
            <person name="Mu X."/>
            <person name="Myers E."/>
            <person name="Negre B."/>
            <person name="Newfeld S."/>
            <person name="Nielsen R."/>
            <person name="Noor M.A."/>
            <person name="O'Grady P."/>
            <person name="Pachter L."/>
            <person name="Papaceit M."/>
            <person name="Parisi M.J."/>
            <person name="Parisi M."/>
            <person name="Parts L."/>
            <person name="Pedersen J.S."/>
            <person name="Pesole G."/>
            <person name="Phillippy A.M."/>
            <person name="Ponting C.P."/>
            <person name="Pop M."/>
            <person name="Porcelli D."/>
            <person name="Powell J.R."/>
            <person name="Prohaska S."/>
            <person name="Pruitt K."/>
            <person name="Puig M."/>
            <person name="Quesneville H."/>
            <person name="Ram K.R."/>
            <person name="Rand D."/>
            <person name="Rasmussen M.D."/>
            <person name="Reed L.K."/>
            <person name="Reenan R."/>
            <person name="Reily A."/>
            <person name="Remington K.A."/>
            <person name="Rieger T.T."/>
            <person name="Ritchie M.G."/>
            <person name="Robin C."/>
            <person name="Rogers Y.H."/>
            <person name="Rohde C."/>
            <person name="Rozas J."/>
            <person name="Rubenfield M.J."/>
            <person name="Ruiz A."/>
            <person name="Russo S."/>
            <person name="Salzberg S.L."/>
            <person name="Sanchez-Gracia A."/>
            <person name="Saranga D.J."/>
            <person name="Sato H."/>
            <person name="Schaeffer S.W."/>
            <person name="Schatz M.C."/>
            <person name="Schlenke T."/>
            <person name="Schwartz R."/>
            <person name="Segarra C."/>
            <person name="Singh R.S."/>
            <person name="Sirot L."/>
            <person name="Sirota M."/>
            <person name="Sisneros N.B."/>
            <person name="Smith C.D."/>
            <person name="Smith T.F."/>
            <person name="Spieth J."/>
            <person name="Stage D.E."/>
            <person name="Stark A."/>
            <person name="Stephan W."/>
            <person name="Strausberg R.L."/>
            <person name="Strempel S."/>
            <person name="Sturgill D."/>
            <person name="Sutton G."/>
            <person name="Sutton G.G."/>
            <person name="Tao W."/>
            <person name="Teichmann S."/>
            <person name="Tobari Y.N."/>
            <person name="Tomimura Y."/>
            <person name="Tsolas J.M."/>
            <person name="Valente V.L."/>
            <person name="Venter E."/>
            <person name="Venter J.C."/>
            <person name="Vicario S."/>
            <person name="Vieira F.G."/>
            <person name="Vilella A.J."/>
            <person name="Villasante A."/>
            <person name="Walenz B."/>
            <person name="Wang J."/>
            <person name="Wasserman M."/>
            <person name="Watts T."/>
            <person name="Wilson D."/>
            <person name="Wilson R.K."/>
            <person name="Wing R.A."/>
            <person name="Wolfner M.F."/>
            <person name="Wong A."/>
            <person name="Wong G.K."/>
            <person name="Wu C.I."/>
            <person name="Wu G."/>
            <person name="Yamamoto D."/>
            <person name="Yang H.P."/>
            <person name="Yang S.P."/>
            <person name="Yorke J.A."/>
            <person name="Yoshida K."/>
            <person name="Zdobnov E."/>
            <person name="Zhang P."/>
            <person name="Zhang Y."/>
            <person name="Zimin A.V."/>
            <person name="Baldwin J."/>
            <person name="Abdouelleil A."/>
            <person name="Abdulkadir J."/>
            <person name="Abebe A."/>
            <person name="Abera B."/>
            <person name="Abreu J."/>
            <person name="Acer S.C."/>
            <person name="Aftuck L."/>
            <person name="Alexander A."/>
            <person name="An P."/>
            <person name="Anderson E."/>
            <person name="Anderson S."/>
            <person name="Arachi H."/>
            <person name="Azer M."/>
            <person name="Bachantsang P."/>
            <person name="Barry A."/>
            <person name="Bayul T."/>
            <person name="Berlin A."/>
            <person name="Bessette D."/>
            <person name="Bloom T."/>
            <person name="Blye J."/>
            <person name="Boguslavskiy L."/>
            <person name="Bonnet C."/>
            <person name="Boukhgalter B."/>
            <person name="Bourzgui I."/>
            <person name="Brown A."/>
            <person name="Cahill P."/>
            <person name="Channer S."/>
            <person name="Cheshatsang Y."/>
            <person name="Chuda L."/>
            <person name="Citroen M."/>
            <person name="Collymore A."/>
            <person name="Cooke P."/>
            <person name="Costello M."/>
            <person name="D'Aco K."/>
            <person name="Daza R."/>
            <person name="De Haan G."/>
            <person name="DeGray S."/>
            <person name="DeMaso C."/>
            <person name="Dhargay N."/>
            <person name="Dooley K."/>
            <person name="Dooley E."/>
            <person name="Doricent M."/>
            <person name="Dorje P."/>
            <person name="Dorjee K."/>
            <person name="Dupes A."/>
            <person name="Elong R."/>
            <person name="Falk J."/>
            <person name="Farina A."/>
            <person name="Faro S."/>
            <person name="Ferguson D."/>
            <person name="Fisher S."/>
            <person name="Foley C.D."/>
            <person name="Franke A."/>
            <person name="Friedrich D."/>
            <person name="Gadbois L."/>
            <person name="Gearin G."/>
            <person name="Gearin C.R."/>
            <person name="Giannoukos G."/>
            <person name="Goode T."/>
            <person name="Graham J."/>
            <person name="Grandbois E."/>
            <person name="Grewal S."/>
            <person name="Gyaltsen K."/>
            <person name="Hafez N."/>
            <person name="Hagos B."/>
            <person name="Hall J."/>
            <person name="Henson C."/>
            <person name="Hollinger A."/>
            <person name="Honan T."/>
            <person name="Huard M.D."/>
            <person name="Hughes L."/>
            <person name="Hurhula B."/>
            <person name="Husby M.E."/>
            <person name="Kamat A."/>
            <person name="Kanga B."/>
            <person name="Kashin S."/>
            <person name="Khazanovich D."/>
            <person name="Kisner P."/>
            <person name="Lance K."/>
            <person name="Lara M."/>
            <person name="Lee W."/>
            <person name="Lennon N."/>
            <person name="Letendre F."/>
            <person name="LeVine R."/>
            <person name="Lipovsky A."/>
            <person name="Liu X."/>
            <person name="Liu J."/>
            <person name="Liu S."/>
            <person name="Lokyitsang T."/>
            <person name="Lokyitsang Y."/>
            <person name="Lubonja R."/>
            <person name="Lui A."/>
            <person name="MacDonald P."/>
            <person name="Magnisalis V."/>
            <person name="Maru K."/>
            <person name="Matthews C."/>
            <person name="McCusker W."/>
            <person name="McDonough S."/>
            <person name="Mehta T."/>
            <person name="Meldrim J."/>
            <person name="Meneus L."/>
            <person name="Mihai O."/>
            <person name="Mihalev A."/>
            <person name="Mihova T."/>
            <person name="Mittelman R."/>
            <person name="Mlenga V."/>
            <person name="Montmayeur A."/>
            <person name="Mulrain L."/>
            <person name="Navidi A."/>
            <person name="Naylor J."/>
            <person name="Negash T."/>
            <person name="Nguyen T."/>
            <person name="Nguyen N."/>
            <person name="Nicol R."/>
            <person name="Norbu C."/>
            <person name="Norbu N."/>
            <person name="Novod N."/>
            <person name="O'Neill B."/>
            <person name="Osman S."/>
            <person name="Markiewicz E."/>
            <person name="Oyono O.L."/>
            <person name="Patti C."/>
            <person name="Phunkhang P."/>
            <person name="Pierre F."/>
            <person name="Priest M."/>
            <person name="Raghuraman S."/>
            <person name="Rege F."/>
            <person name="Reyes R."/>
            <person name="Rise C."/>
            <person name="Rogov P."/>
            <person name="Ross K."/>
            <person name="Ryan E."/>
            <person name="Settipalli S."/>
            <person name="Shea T."/>
            <person name="Sherpa N."/>
            <person name="Shi L."/>
            <person name="Shih D."/>
            <person name="Sparrow T."/>
            <person name="Spaulding J."/>
            <person name="Stalker J."/>
            <person name="Stange-Thomann N."/>
            <person name="Stavropoulos S."/>
            <person name="Stone C."/>
            <person name="Strader C."/>
            <person name="Tesfaye S."/>
            <person name="Thomson T."/>
            <person name="Thoulutsang Y."/>
            <person name="Thoulutsang D."/>
            <person name="Topham K."/>
            <person name="Topping I."/>
            <person name="Tsamla T."/>
            <person name="Vassiliev H."/>
            <person name="Vo A."/>
            <person name="Wangchuk T."/>
            <person name="Wangdi T."/>
            <person name="Weiand M."/>
            <person name="Wilkinson J."/>
            <person name="Wilson A."/>
            <person name="Yadav S."/>
            <person name="Young G."/>
            <person name="Yu Q."/>
            <person name="Zembek L."/>
            <person name="Zhong D."/>
            <person name="Zimmer A."/>
            <person name="Zwirko Z."/>
            <person name="Jaffe D.B."/>
            <person name="Alvarez P."/>
            <person name="Brockman W."/>
            <person name="Butler J."/>
            <person name="Chin C."/>
            <person name="Gnerre S."/>
            <person name="Grabherr M."/>
            <person name="Kleber M."/>
            <person name="Mauceli E."/>
            <person name="MacCallum I."/>
        </authorList>
    </citation>
    <scope>NUCLEOTIDE SEQUENCE [LARGE SCALE GENOMIC DNA]</scope>
    <source>
        <strain evidence="6">Tucson 15287-2541.00</strain>
    </source>
</reference>
<dbReference type="SMART" id="SM00516">
    <property type="entry name" value="SEC14"/>
    <property type="match status" value="1"/>
</dbReference>
<sequence>MAPKTKIPNSSQIEELRQKFNKKYAASQLTEPFHPIDIDRIRNDHLWLQRFLEQYDLDVETSLTKLWETCQWRLSYGTNDLTEADLNQEYLREGCIYVHSQDVDGKPLLIFRVKLHSKTKNLDELIRIVVYWIERQQRENHLTQLTLVFDMAGTGLATMDVDFVRRVVETFKLYYPNSLNYILVFELAWILNAAFRVIKALLPPKAVEILKMISKKDVTQYVPPDKCPVMWGGHDDYEFQFVPESKSVPPKSMAANAGDDDQPHHHQDMDLDKKLTAVDRSMLQLEPNEYVNICPQSGEAKLKLTNISKEAVAYKIQTTSPDKFRVRPRCGVVLANDIAEVSIWLKPDHQLSTDTKDKFLVMAVIAPSIDSSATEITELWRQKDTTDPDVENHRLVCRLDEKKKGDDQLGRASEKEQGLKERADQIEAKLNFTTNLQYATLALLVLLFAGFCFLMYNQMQGLGGGSCEHKASSKAFSCPKNK</sequence>
<dbReference type="FunCoup" id="B4IXK0">
    <property type="interactions" value="1202"/>
</dbReference>
<dbReference type="InterPro" id="IPR013783">
    <property type="entry name" value="Ig-like_fold"/>
</dbReference>
<dbReference type="SMR" id="B4IXK0"/>
<dbReference type="SUPFAM" id="SSF49354">
    <property type="entry name" value="PapD-like"/>
    <property type="match status" value="1"/>
</dbReference>
<keyword evidence="2" id="KW-1133">Transmembrane helix</keyword>
<dbReference type="OMA" id="NDALKCW"/>
<proteinExistence type="predicted"/>
<dbReference type="Proteomes" id="UP000001070">
    <property type="component" value="Unassembled WGS sequence"/>
</dbReference>
<name>B4IXK0_DROGR</name>
<dbReference type="InterPro" id="IPR000535">
    <property type="entry name" value="MSP_dom"/>
</dbReference>
<feature type="domain" description="MSP" evidence="4">
    <location>
        <begin position="282"/>
        <end position="398"/>
    </location>
</feature>
<dbReference type="PhylomeDB" id="B4IXK0"/>
<organism evidence="6">
    <name type="scientific">Drosophila grimshawi</name>
    <name type="common">Hawaiian fruit fly</name>
    <name type="synonym">Idiomyia grimshawi</name>
    <dbReference type="NCBI Taxonomy" id="7222"/>
    <lineage>
        <taxon>Eukaryota</taxon>
        <taxon>Metazoa</taxon>
        <taxon>Ecdysozoa</taxon>
        <taxon>Arthropoda</taxon>
        <taxon>Hexapoda</taxon>
        <taxon>Insecta</taxon>
        <taxon>Pterygota</taxon>
        <taxon>Neoptera</taxon>
        <taxon>Endopterygota</taxon>
        <taxon>Diptera</taxon>
        <taxon>Brachycera</taxon>
        <taxon>Muscomorpha</taxon>
        <taxon>Ephydroidea</taxon>
        <taxon>Drosophilidae</taxon>
        <taxon>Drosophila</taxon>
        <taxon>Hawaiian Drosophila</taxon>
    </lineage>
</organism>
<dbReference type="PANTHER" id="PTHR46384">
    <property type="entry name" value="MOTILE SPERM DOMAIN-CONTAINING PROTEIN 2"/>
    <property type="match status" value="1"/>
</dbReference>
<dbReference type="EMBL" id="CH916366">
    <property type="protein sequence ID" value="EDV97462.1"/>
    <property type="molecule type" value="Genomic_DNA"/>
</dbReference>
<dbReference type="InterPro" id="IPR036273">
    <property type="entry name" value="CRAL/TRIO_N_dom_sf"/>
</dbReference>
<dbReference type="Pfam" id="PF00635">
    <property type="entry name" value="Motile_Sperm"/>
    <property type="match status" value="1"/>
</dbReference>
<keyword evidence="2" id="KW-0812">Transmembrane</keyword>
<dbReference type="InParanoid" id="B4IXK0"/>
<dbReference type="InterPro" id="IPR008962">
    <property type="entry name" value="PapD-like_sf"/>
</dbReference>
<evidence type="ECO:0000313" key="5">
    <source>
        <dbReference type="EMBL" id="EDV97462.1"/>
    </source>
</evidence>
<dbReference type="PROSITE" id="PS50191">
    <property type="entry name" value="CRAL_TRIO"/>
    <property type="match status" value="1"/>
</dbReference>
<dbReference type="InterPro" id="IPR001251">
    <property type="entry name" value="CRAL-TRIO_dom"/>
</dbReference>
<keyword evidence="2" id="KW-0472">Membrane</keyword>
<feature type="region of interest" description="Disordered" evidence="1">
    <location>
        <begin position="247"/>
        <end position="268"/>
    </location>
</feature>
<evidence type="ECO:0000256" key="2">
    <source>
        <dbReference type="SAM" id="Phobius"/>
    </source>
</evidence>
<evidence type="ECO:0000259" key="4">
    <source>
        <dbReference type="PROSITE" id="PS50202"/>
    </source>
</evidence>
<keyword evidence="6" id="KW-1185">Reference proteome</keyword>
<evidence type="ECO:0000259" key="3">
    <source>
        <dbReference type="PROSITE" id="PS50191"/>
    </source>
</evidence>
<dbReference type="InterPro" id="IPR053012">
    <property type="entry name" value="ER-organelle_contact"/>
</dbReference>
<evidence type="ECO:0000313" key="6">
    <source>
        <dbReference type="Proteomes" id="UP000001070"/>
    </source>
</evidence>
<dbReference type="eggNOG" id="KOG1471">
    <property type="taxonomic scope" value="Eukaryota"/>
</dbReference>
<dbReference type="GO" id="GO:0140284">
    <property type="term" value="C:endoplasmic reticulum-endosome membrane contact site"/>
    <property type="evidence" value="ECO:0007669"/>
    <property type="project" value="TreeGrafter"/>
</dbReference>
<feature type="domain" description="CRAL-TRIO" evidence="3">
    <location>
        <begin position="83"/>
        <end position="239"/>
    </location>
</feature>
<dbReference type="SUPFAM" id="SSF46938">
    <property type="entry name" value="CRAL/TRIO N-terminal domain"/>
    <property type="match status" value="1"/>
</dbReference>